<organism evidence="3 4">
    <name type="scientific">Dietzia natronolimnaea</name>
    <dbReference type="NCBI Taxonomy" id="161920"/>
    <lineage>
        <taxon>Bacteria</taxon>
        <taxon>Bacillati</taxon>
        <taxon>Actinomycetota</taxon>
        <taxon>Actinomycetes</taxon>
        <taxon>Mycobacteriales</taxon>
        <taxon>Dietziaceae</taxon>
        <taxon>Dietzia</taxon>
    </lineage>
</organism>
<feature type="domain" description="N-acetyltransferase" evidence="2">
    <location>
        <begin position="2"/>
        <end position="198"/>
    </location>
</feature>
<feature type="region of interest" description="Disordered" evidence="1">
    <location>
        <begin position="181"/>
        <end position="202"/>
    </location>
</feature>
<dbReference type="InterPro" id="IPR000182">
    <property type="entry name" value="GNAT_dom"/>
</dbReference>
<keyword evidence="4" id="KW-1185">Reference proteome</keyword>
<dbReference type="CDD" id="cd04301">
    <property type="entry name" value="NAT_SF"/>
    <property type="match status" value="1"/>
</dbReference>
<reference evidence="4" key="1">
    <citation type="submission" date="2017-09" db="EMBL/GenBank/DDBJ databases">
        <authorList>
            <person name="Zhang Y."/>
            <person name="Huang X."/>
            <person name="Liu J."/>
            <person name="Lu L."/>
            <person name="Peng K."/>
        </authorList>
    </citation>
    <scope>NUCLEOTIDE SEQUENCE [LARGE SCALE GENOMIC DNA]</scope>
    <source>
        <strain evidence="4">S-XJ-1</strain>
    </source>
</reference>
<dbReference type="AlphaFoldDB" id="A0A2A2WNY2"/>
<evidence type="ECO:0000259" key="2">
    <source>
        <dbReference type="PROSITE" id="PS51186"/>
    </source>
</evidence>
<comment type="caution">
    <text evidence="3">The sequence shown here is derived from an EMBL/GenBank/DDBJ whole genome shotgun (WGS) entry which is preliminary data.</text>
</comment>
<sequence length="202" mass="21860">MVEIRIAESADAPAIGEMLGEAFGEDPAWAQFFPDESSRPERLTAHYRRHVSRHPDRVDVAVEGDQVLGALLWEPPHHGAGRLSGWAGGVAGTLRSLVSPTARRGRAHTRAVEAHRPPEPHWYFHDIAAGPRARGKGIGSALLRHRLALIDQGGPEPVFLEATTAGSRRLYERFGFHPVGTVPTGPGQESTAMIRPVGVGDE</sequence>
<dbReference type="Gene3D" id="3.40.630.30">
    <property type="match status" value="1"/>
</dbReference>
<evidence type="ECO:0000313" key="3">
    <source>
        <dbReference type="EMBL" id="PAY22902.1"/>
    </source>
</evidence>
<dbReference type="InterPro" id="IPR016181">
    <property type="entry name" value="Acyl_CoA_acyltransferase"/>
</dbReference>
<dbReference type="PANTHER" id="PTHR42791">
    <property type="entry name" value="GNAT FAMILY ACETYLTRANSFERASE"/>
    <property type="match status" value="1"/>
</dbReference>
<keyword evidence="3" id="KW-0808">Transferase</keyword>
<accession>A0A2A2WNY2</accession>
<dbReference type="GO" id="GO:0016747">
    <property type="term" value="F:acyltransferase activity, transferring groups other than amino-acyl groups"/>
    <property type="evidence" value="ECO:0007669"/>
    <property type="project" value="InterPro"/>
</dbReference>
<evidence type="ECO:0000256" key="1">
    <source>
        <dbReference type="SAM" id="MobiDB-lite"/>
    </source>
</evidence>
<proteinExistence type="predicted"/>
<dbReference type="PANTHER" id="PTHR42791:SF2">
    <property type="entry name" value="N-ACETYLTRANSFERASE DOMAIN-CONTAINING PROTEIN"/>
    <property type="match status" value="1"/>
</dbReference>
<dbReference type="OrthoDB" id="9803233at2"/>
<dbReference type="EMBL" id="NTGA01000019">
    <property type="protein sequence ID" value="PAY22902.1"/>
    <property type="molecule type" value="Genomic_DNA"/>
</dbReference>
<name>A0A2A2WNY2_9ACTN</name>
<gene>
    <name evidence="3" type="ORF">CEY15_11285</name>
</gene>
<dbReference type="PROSITE" id="PS51186">
    <property type="entry name" value="GNAT"/>
    <property type="match status" value="1"/>
</dbReference>
<dbReference type="SUPFAM" id="SSF55729">
    <property type="entry name" value="Acyl-CoA N-acyltransferases (Nat)"/>
    <property type="match status" value="1"/>
</dbReference>
<protein>
    <submittedName>
        <fullName evidence="3">GNAT family N-acetyltransferase</fullName>
    </submittedName>
</protein>
<dbReference type="InterPro" id="IPR052523">
    <property type="entry name" value="Trichothecene_AcTrans"/>
</dbReference>
<dbReference type="RefSeq" id="WP_095718529.1">
    <property type="nucleotide sequence ID" value="NZ_NTGA01000019.1"/>
</dbReference>
<evidence type="ECO:0000313" key="4">
    <source>
        <dbReference type="Proteomes" id="UP000218810"/>
    </source>
</evidence>
<dbReference type="Pfam" id="PF00583">
    <property type="entry name" value="Acetyltransf_1"/>
    <property type="match status" value="1"/>
</dbReference>
<dbReference type="Proteomes" id="UP000218810">
    <property type="component" value="Unassembled WGS sequence"/>
</dbReference>